<comment type="similarity">
    <text evidence="4">Belongs to the cyclin family.</text>
</comment>
<proteinExistence type="inferred from homology"/>
<evidence type="ECO:0000256" key="2">
    <source>
        <dbReference type="ARBA" id="ARBA00023127"/>
    </source>
</evidence>
<dbReference type="SMART" id="SM00385">
    <property type="entry name" value="CYCLIN"/>
    <property type="match status" value="1"/>
</dbReference>
<dbReference type="CDD" id="cd20526">
    <property type="entry name" value="CYCLIN_CCNI-like"/>
    <property type="match status" value="1"/>
</dbReference>
<evidence type="ECO:0000313" key="7">
    <source>
        <dbReference type="EMBL" id="KAH0615782.1"/>
    </source>
</evidence>
<dbReference type="SUPFAM" id="SSF47954">
    <property type="entry name" value="Cyclin-like"/>
    <property type="match status" value="1"/>
</dbReference>
<accession>A0ABQ7SER7</accession>
<reference evidence="7 8" key="1">
    <citation type="journal article" date="2022" name="Gigascience">
        <title>A chromosome-level genome assembly and annotation of the desert horned lizard, Phrynosoma platyrhinos, provides insight into chromosomal rearrangements among reptiles.</title>
        <authorList>
            <person name="Koochekian N."/>
            <person name="Ascanio A."/>
            <person name="Farleigh K."/>
            <person name="Card D.C."/>
            <person name="Schield D.R."/>
            <person name="Castoe T.A."/>
            <person name="Jezkova T."/>
        </authorList>
    </citation>
    <scope>NUCLEOTIDE SEQUENCE [LARGE SCALE GENOMIC DNA]</scope>
    <source>
        <strain evidence="7">NK-2021</strain>
    </source>
</reference>
<gene>
    <name evidence="7" type="ORF">JD844_026259</name>
</gene>
<dbReference type="Gene3D" id="1.10.472.10">
    <property type="entry name" value="Cyclin-like"/>
    <property type="match status" value="2"/>
</dbReference>
<dbReference type="InterPro" id="IPR048258">
    <property type="entry name" value="Cyclins_cyclin-box"/>
</dbReference>
<comment type="caution">
    <text evidence="7">The sequence shown here is derived from an EMBL/GenBank/DDBJ whole genome shotgun (WGS) entry which is preliminary data.</text>
</comment>
<evidence type="ECO:0000256" key="1">
    <source>
        <dbReference type="ARBA" id="ARBA00022618"/>
    </source>
</evidence>
<protein>
    <recommendedName>
        <fullName evidence="6">Cyclin-like domain-containing protein</fullName>
    </recommendedName>
</protein>
<feature type="region of interest" description="Disordered" evidence="5">
    <location>
        <begin position="358"/>
        <end position="382"/>
    </location>
</feature>
<dbReference type="Pfam" id="PF00134">
    <property type="entry name" value="Cyclin_N"/>
    <property type="match status" value="1"/>
</dbReference>
<dbReference type="InterPro" id="IPR039361">
    <property type="entry name" value="Cyclin"/>
</dbReference>
<keyword evidence="3" id="KW-0131">Cell cycle</keyword>
<keyword evidence="1" id="KW-0132">Cell division</keyword>
<evidence type="ECO:0000313" key="8">
    <source>
        <dbReference type="Proteomes" id="UP000826234"/>
    </source>
</evidence>
<evidence type="ECO:0000256" key="4">
    <source>
        <dbReference type="RuleBase" id="RU000383"/>
    </source>
</evidence>
<keyword evidence="2 4" id="KW-0195">Cyclin</keyword>
<sequence length="382" mass="42835">MKFLGPLESQRLSLLLEIAICREAQMWKVHVPRIQPNQDAGISPTQRDEVIQWMAKLKCQFHLYPETLALAVSLLDRFLAAVKARPKYLNCIAISCFFLASKTTEEDERIPVLKVLARDSFCGCSPAEIRRMEKIILDKLNWDLHTATPLDFLHIFHAVALSTRPQLLTTLPKVNPSQHVALLTKQLLHCLACYQLLQFKGSMLALAIISLEVEKLIPDWLALIIELLQKAQMDSSQLIHCRELVAQHLSALQPSLPPNSVYIYSPLKHNLVTCHAGVFRFHPSSVPGPDSKDKRKPEVPNKGVTALCQRRAAPSRCKQATAKRKVEEMEVDDFYDGIKRLYNEENAPEGVLEKATPACSTDVSRQGGSVSPCPPLQPISVM</sequence>
<dbReference type="Proteomes" id="UP000826234">
    <property type="component" value="Unassembled WGS sequence"/>
</dbReference>
<evidence type="ECO:0000259" key="6">
    <source>
        <dbReference type="SMART" id="SM00385"/>
    </source>
</evidence>
<dbReference type="EMBL" id="JAIPUX010005290">
    <property type="protein sequence ID" value="KAH0615782.1"/>
    <property type="molecule type" value="Genomic_DNA"/>
</dbReference>
<feature type="domain" description="Cyclin-like" evidence="6">
    <location>
        <begin position="52"/>
        <end position="138"/>
    </location>
</feature>
<feature type="compositionally biased region" description="Pro residues" evidence="5">
    <location>
        <begin position="372"/>
        <end position="382"/>
    </location>
</feature>
<name>A0ABQ7SER7_PHRPL</name>
<dbReference type="PROSITE" id="PS00292">
    <property type="entry name" value="CYCLINS"/>
    <property type="match status" value="1"/>
</dbReference>
<dbReference type="InterPro" id="IPR013763">
    <property type="entry name" value="Cyclin-like_dom"/>
</dbReference>
<keyword evidence="8" id="KW-1185">Reference proteome</keyword>
<dbReference type="InterPro" id="IPR036915">
    <property type="entry name" value="Cyclin-like_sf"/>
</dbReference>
<organism evidence="7 8">
    <name type="scientific">Phrynosoma platyrhinos</name>
    <name type="common">Desert horned lizard</name>
    <dbReference type="NCBI Taxonomy" id="52577"/>
    <lineage>
        <taxon>Eukaryota</taxon>
        <taxon>Metazoa</taxon>
        <taxon>Chordata</taxon>
        <taxon>Craniata</taxon>
        <taxon>Vertebrata</taxon>
        <taxon>Euteleostomi</taxon>
        <taxon>Lepidosauria</taxon>
        <taxon>Squamata</taxon>
        <taxon>Bifurcata</taxon>
        <taxon>Unidentata</taxon>
        <taxon>Episquamata</taxon>
        <taxon>Toxicofera</taxon>
        <taxon>Iguania</taxon>
        <taxon>Phrynosomatidae</taxon>
        <taxon>Phrynosomatinae</taxon>
        <taxon>Phrynosoma</taxon>
    </lineage>
</organism>
<evidence type="ECO:0000256" key="5">
    <source>
        <dbReference type="SAM" id="MobiDB-lite"/>
    </source>
</evidence>
<feature type="compositionally biased region" description="Polar residues" evidence="5">
    <location>
        <begin position="358"/>
        <end position="369"/>
    </location>
</feature>
<dbReference type="InterPro" id="IPR006671">
    <property type="entry name" value="Cyclin_N"/>
</dbReference>
<evidence type="ECO:0000256" key="3">
    <source>
        <dbReference type="ARBA" id="ARBA00023306"/>
    </source>
</evidence>
<dbReference type="PANTHER" id="PTHR10177">
    <property type="entry name" value="CYCLINS"/>
    <property type="match status" value="1"/>
</dbReference>